<sequence length="189" mass="21446">MSTAPDLWTSTYSYTLAKSVERRMSLQEEIRAAIYRKIIYGSSDGDGGAQQAREPRWEGQRARTSQELSFQPLADLSLLPPPHTDFLLSLFCPPLCHRIPENLNVMHRRCLHPQQIPGVLLSGEEIKSPNASRRWPRRLPCFACVTTGLFERAVQRSLMVDLPAISALDAPCHCRLQWSQTMHVMFGTK</sequence>
<evidence type="ECO:0000313" key="1">
    <source>
        <dbReference type="EMBL" id="KAF2157490.1"/>
    </source>
</evidence>
<keyword evidence="2" id="KW-1185">Reference proteome</keyword>
<accession>A0A9P4JBA8</accession>
<organism evidence="1 2">
    <name type="scientific">Myriangium duriaei CBS 260.36</name>
    <dbReference type="NCBI Taxonomy" id="1168546"/>
    <lineage>
        <taxon>Eukaryota</taxon>
        <taxon>Fungi</taxon>
        <taxon>Dikarya</taxon>
        <taxon>Ascomycota</taxon>
        <taxon>Pezizomycotina</taxon>
        <taxon>Dothideomycetes</taxon>
        <taxon>Dothideomycetidae</taxon>
        <taxon>Myriangiales</taxon>
        <taxon>Myriangiaceae</taxon>
        <taxon>Myriangium</taxon>
    </lineage>
</organism>
<reference evidence="1" key="1">
    <citation type="journal article" date="2020" name="Stud. Mycol.">
        <title>101 Dothideomycetes genomes: a test case for predicting lifestyles and emergence of pathogens.</title>
        <authorList>
            <person name="Haridas S."/>
            <person name="Albert R."/>
            <person name="Binder M."/>
            <person name="Bloem J."/>
            <person name="Labutti K."/>
            <person name="Salamov A."/>
            <person name="Andreopoulos B."/>
            <person name="Baker S."/>
            <person name="Barry K."/>
            <person name="Bills G."/>
            <person name="Bluhm B."/>
            <person name="Cannon C."/>
            <person name="Castanera R."/>
            <person name="Culley D."/>
            <person name="Daum C."/>
            <person name="Ezra D."/>
            <person name="Gonzalez J."/>
            <person name="Henrissat B."/>
            <person name="Kuo A."/>
            <person name="Liang C."/>
            <person name="Lipzen A."/>
            <person name="Lutzoni F."/>
            <person name="Magnuson J."/>
            <person name="Mondo S."/>
            <person name="Nolan M."/>
            <person name="Ohm R."/>
            <person name="Pangilinan J."/>
            <person name="Park H.-J."/>
            <person name="Ramirez L."/>
            <person name="Alfaro M."/>
            <person name="Sun H."/>
            <person name="Tritt A."/>
            <person name="Yoshinaga Y."/>
            <person name="Zwiers L.-H."/>
            <person name="Turgeon B."/>
            <person name="Goodwin S."/>
            <person name="Spatafora J."/>
            <person name="Crous P."/>
            <person name="Grigoriev I."/>
        </authorList>
    </citation>
    <scope>NUCLEOTIDE SEQUENCE</scope>
    <source>
        <strain evidence="1">CBS 260.36</strain>
    </source>
</reference>
<dbReference type="EMBL" id="ML996081">
    <property type="protein sequence ID" value="KAF2157490.1"/>
    <property type="molecule type" value="Genomic_DNA"/>
</dbReference>
<dbReference type="AlphaFoldDB" id="A0A9P4JBA8"/>
<proteinExistence type="predicted"/>
<dbReference type="Proteomes" id="UP000799439">
    <property type="component" value="Unassembled WGS sequence"/>
</dbReference>
<gene>
    <name evidence="1" type="ORF">K461DRAFT_19136</name>
</gene>
<name>A0A9P4JBA8_9PEZI</name>
<protein>
    <submittedName>
        <fullName evidence="1">Uncharacterized protein</fullName>
    </submittedName>
</protein>
<comment type="caution">
    <text evidence="1">The sequence shown here is derived from an EMBL/GenBank/DDBJ whole genome shotgun (WGS) entry which is preliminary data.</text>
</comment>
<evidence type="ECO:0000313" key="2">
    <source>
        <dbReference type="Proteomes" id="UP000799439"/>
    </source>
</evidence>